<dbReference type="Pfam" id="PF01246">
    <property type="entry name" value="Ribosomal_L24e"/>
    <property type="match status" value="1"/>
</dbReference>
<accession>A0A0R0LSH3</accession>
<dbReference type="AlphaFoldDB" id="A0A0R0LSH3"/>
<keyword evidence="4" id="KW-0687">Ribonucleoprotein</keyword>
<keyword evidence="5" id="KW-1185">Reference proteome</keyword>
<reference evidence="4 5" key="1">
    <citation type="submission" date="2015-07" db="EMBL/GenBank/DDBJ databases">
        <title>The genome of Pseudoloma neurophilia, a relevant intracellular parasite of the zebrafish.</title>
        <authorList>
            <person name="Ndikumana S."/>
            <person name="Pelin A."/>
            <person name="Sanders J."/>
            <person name="Corradi N."/>
        </authorList>
    </citation>
    <scope>NUCLEOTIDE SEQUENCE [LARGE SCALE GENOMIC DNA]</scope>
    <source>
        <strain evidence="4 5">MK1</strain>
    </source>
</reference>
<dbReference type="InterPro" id="IPR038630">
    <property type="entry name" value="L24e/L24_sf"/>
</dbReference>
<comment type="similarity">
    <text evidence="1">Belongs to the eukaryotic ribosomal protein eL24 family.</text>
</comment>
<feature type="domain" description="Large ribosomal subunit protein eL24-related N-terminal" evidence="3">
    <location>
        <begin position="4"/>
        <end position="66"/>
    </location>
</feature>
<dbReference type="Proteomes" id="UP000051530">
    <property type="component" value="Unassembled WGS sequence"/>
</dbReference>
<evidence type="ECO:0000256" key="2">
    <source>
        <dbReference type="SAM" id="MobiDB-lite"/>
    </source>
</evidence>
<dbReference type="InterPro" id="IPR000988">
    <property type="entry name" value="Ribosomal_eL24-rel_N"/>
</dbReference>
<organism evidence="4 5">
    <name type="scientific">Pseudoloma neurophilia</name>
    <dbReference type="NCBI Taxonomy" id="146866"/>
    <lineage>
        <taxon>Eukaryota</taxon>
        <taxon>Fungi</taxon>
        <taxon>Fungi incertae sedis</taxon>
        <taxon>Microsporidia</taxon>
        <taxon>Pseudoloma</taxon>
    </lineage>
</organism>
<evidence type="ECO:0000259" key="3">
    <source>
        <dbReference type="Pfam" id="PF01246"/>
    </source>
</evidence>
<proteinExistence type="inferred from homology"/>
<protein>
    <submittedName>
        <fullName evidence="4">Putative Ribosomal protein L24e protein</fullName>
    </submittedName>
</protein>
<evidence type="ECO:0000256" key="1">
    <source>
        <dbReference type="ARBA" id="ARBA00005647"/>
    </source>
</evidence>
<sequence>MVTTGTCVFSGQLVPKSKGVVKITSDGKPNLLLNNKCKQLFEKNVKAQKVLWTKSARYFYKKGISVQKEKKKILQLPKIVRGFPMVPKKTMEDLQKKKQEYEEKMLEKNTGNFKKNEKLAKNVNKQQRNL</sequence>
<keyword evidence="4" id="KW-0689">Ribosomal protein</keyword>
<dbReference type="VEuPathDB" id="MicrosporidiaDB:M153_612100052"/>
<evidence type="ECO:0000313" key="5">
    <source>
        <dbReference type="Proteomes" id="UP000051530"/>
    </source>
</evidence>
<dbReference type="GO" id="GO:0005840">
    <property type="term" value="C:ribosome"/>
    <property type="evidence" value="ECO:0007669"/>
    <property type="project" value="UniProtKB-KW"/>
</dbReference>
<feature type="region of interest" description="Disordered" evidence="2">
    <location>
        <begin position="107"/>
        <end position="130"/>
    </location>
</feature>
<evidence type="ECO:0000313" key="4">
    <source>
        <dbReference type="EMBL" id="KRH92428.1"/>
    </source>
</evidence>
<name>A0A0R0LSH3_9MICR</name>
<dbReference type="Gene3D" id="2.30.170.20">
    <property type="entry name" value="Ribosomal protein L24e"/>
    <property type="match status" value="1"/>
</dbReference>
<gene>
    <name evidence="4" type="ORF">M153_612100052</name>
</gene>
<comment type="caution">
    <text evidence="4">The sequence shown here is derived from an EMBL/GenBank/DDBJ whole genome shotgun (WGS) entry which is preliminary data.</text>
</comment>
<dbReference type="EMBL" id="LGUB01000934">
    <property type="protein sequence ID" value="KRH92428.1"/>
    <property type="molecule type" value="Genomic_DNA"/>
</dbReference>
<dbReference type="SUPFAM" id="SSF57716">
    <property type="entry name" value="Glucocorticoid receptor-like (DNA-binding domain)"/>
    <property type="match status" value="1"/>
</dbReference>